<name>A0A1Q6R6T5_9FIRM</name>
<dbReference type="Proteomes" id="UP000186777">
    <property type="component" value="Unassembled WGS sequence"/>
</dbReference>
<organism evidence="2 3">
    <name type="scientific">Phascolarctobacterium succinatutens</name>
    <dbReference type="NCBI Taxonomy" id="626940"/>
    <lineage>
        <taxon>Bacteria</taxon>
        <taxon>Bacillati</taxon>
        <taxon>Bacillota</taxon>
        <taxon>Negativicutes</taxon>
        <taxon>Acidaminococcales</taxon>
        <taxon>Acidaminococcaceae</taxon>
        <taxon>Phascolarctobacterium</taxon>
    </lineage>
</organism>
<dbReference type="Pfam" id="PF02965">
    <property type="entry name" value="Met_synt_B12"/>
    <property type="match status" value="1"/>
</dbReference>
<evidence type="ECO:0000259" key="1">
    <source>
        <dbReference type="Pfam" id="PF02965"/>
    </source>
</evidence>
<dbReference type="AlphaFoldDB" id="A0A1Q6R6T5"/>
<dbReference type="InterPro" id="IPR037010">
    <property type="entry name" value="VitB12-dep_Met_synth_activ_sf"/>
</dbReference>
<feature type="domain" description="AdoMet activation" evidence="1">
    <location>
        <begin position="135"/>
        <end position="186"/>
    </location>
</feature>
<proteinExistence type="predicted"/>
<dbReference type="GO" id="GO:0008705">
    <property type="term" value="F:methionine synthase activity"/>
    <property type="evidence" value="ECO:0007669"/>
    <property type="project" value="InterPro"/>
</dbReference>
<reference evidence="2 3" key="1">
    <citation type="journal article" date="2016" name="Nat. Biotechnol.">
        <title>Measurement of bacterial replication rates in microbial communities.</title>
        <authorList>
            <person name="Brown C.T."/>
            <person name="Olm M.R."/>
            <person name="Thomas B.C."/>
            <person name="Banfield J.F."/>
        </authorList>
    </citation>
    <scope>NUCLEOTIDE SEQUENCE [LARGE SCALE GENOMIC DNA]</scope>
    <source>
        <strain evidence="2">46_33</strain>
    </source>
</reference>
<dbReference type="RefSeq" id="WP_303679604.1">
    <property type="nucleotide sequence ID" value="NZ_DBFZQJ010000063.1"/>
</dbReference>
<comment type="caution">
    <text evidence="2">The sequence shown here is derived from an EMBL/GenBank/DDBJ whole genome shotgun (WGS) entry which is preliminary data.</text>
</comment>
<gene>
    <name evidence="2" type="ORF">BHW43_04130</name>
</gene>
<protein>
    <recommendedName>
        <fullName evidence="1">AdoMet activation domain-containing protein</fullName>
    </recommendedName>
</protein>
<evidence type="ECO:0000313" key="3">
    <source>
        <dbReference type="Proteomes" id="UP000186777"/>
    </source>
</evidence>
<dbReference type="SUPFAM" id="SSF56507">
    <property type="entry name" value="Methionine synthase activation domain-like"/>
    <property type="match status" value="1"/>
</dbReference>
<sequence>MEFKQKEALRYLRAKPGDKAAEILVDTVYLKLRNEVQARYVLQKHAIIADEAGVTLDCGVRFHSRALARHLKGCDTVLLMGATLGSRVDAAIRRLALISVAEGAAAQAVAAALIESYCDEVQAQAETGGLLQRPRFSPGYGDWPLEEQRQLFAVLNCAKRIGLTLTDGLMMAPSKSVTAIIGLSEDAACVQNKCMTCSNINCPYRDTDIKKV</sequence>
<dbReference type="InterPro" id="IPR004223">
    <property type="entry name" value="VitB12-dep_Met_synth_activ_dom"/>
</dbReference>
<dbReference type="STRING" id="626940.BHW43_04130"/>
<dbReference type="EMBL" id="MNTG01000025">
    <property type="protein sequence ID" value="OLA38046.1"/>
    <property type="molecule type" value="Genomic_DNA"/>
</dbReference>
<dbReference type="Gene3D" id="3.40.109.40">
    <property type="match status" value="1"/>
</dbReference>
<evidence type="ECO:0000313" key="2">
    <source>
        <dbReference type="EMBL" id="OLA38046.1"/>
    </source>
</evidence>
<accession>A0A1Q6R6T5</accession>